<dbReference type="EMBL" id="AP023440">
    <property type="protein sequence ID" value="BCL28522.1"/>
    <property type="molecule type" value="Genomic_DNA"/>
</dbReference>
<gene>
    <name evidence="1" type="ORF">GCM10017557_33810</name>
</gene>
<organism evidence="1 2">
    <name type="scientific">Streptomyces aurantiacus</name>
    <dbReference type="NCBI Taxonomy" id="47760"/>
    <lineage>
        <taxon>Bacteria</taxon>
        <taxon>Bacillati</taxon>
        <taxon>Actinomycetota</taxon>
        <taxon>Actinomycetes</taxon>
        <taxon>Kitasatosporales</taxon>
        <taxon>Streptomycetaceae</taxon>
        <taxon>Streptomyces</taxon>
        <taxon>Streptomyces aurantiacus group</taxon>
    </lineage>
</organism>
<proteinExistence type="predicted"/>
<protein>
    <submittedName>
        <fullName evidence="1">Uncharacterized protein</fullName>
    </submittedName>
</protein>
<reference evidence="1 2" key="1">
    <citation type="journal article" date="2014" name="Int. J. Syst. Evol. Microbiol.">
        <title>Complete genome sequence of Corynebacterium casei LMG S-19264T (=DSM 44701T), isolated from a smear-ripened cheese.</title>
        <authorList>
            <consortium name="US DOE Joint Genome Institute (JGI-PGF)"/>
            <person name="Walter F."/>
            <person name="Albersmeier A."/>
            <person name="Kalinowski J."/>
            <person name="Ruckert C."/>
        </authorList>
    </citation>
    <scope>NUCLEOTIDE SEQUENCE [LARGE SCALE GENOMIC DNA]</scope>
    <source>
        <strain evidence="1 2">JCM 4677</strain>
    </source>
</reference>
<keyword evidence="2" id="KW-1185">Reference proteome</keyword>
<evidence type="ECO:0000313" key="1">
    <source>
        <dbReference type="EMBL" id="BCL28522.1"/>
    </source>
</evidence>
<dbReference type="RefSeq" id="WP_055514218.1">
    <property type="nucleotide sequence ID" value="NZ_AP023440.1"/>
</dbReference>
<dbReference type="Proteomes" id="UP000516444">
    <property type="component" value="Chromosome"/>
</dbReference>
<evidence type="ECO:0000313" key="2">
    <source>
        <dbReference type="Proteomes" id="UP000516444"/>
    </source>
</evidence>
<dbReference type="AlphaFoldDB" id="A0A7G1P0M3"/>
<sequence>MTDNDRVCDKGDCTRLSTYALRTDRLSTTFEVCGGHVIWAIKFFMKMHGRKVEPFVISEIAFRREASEAVPAIKAELLDEAADRIQGEITVQTRSEGKSRAVALLREMGHEARS</sequence>
<dbReference type="KEGG" id="sgm:GCM10017557_33810"/>
<accession>A0A7G1P0M3</accession>
<dbReference type="OrthoDB" id="9959980at2"/>
<name>A0A7G1P0M3_9ACTN</name>